<dbReference type="EMBL" id="UHJG01000001">
    <property type="protein sequence ID" value="SUP98306.1"/>
    <property type="molecule type" value="Genomic_DNA"/>
</dbReference>
<dbReference type="SUPFAM" id="SSF51445">
    <property type="entry name" value="(Trans)glycosidases"/>
    <property type="match status" value="1"/>
</dbReference>
<dbReference type="CDD" id="cd06543">
    <property type="entry name" value="GH18_PF-ChiA-like"/>
    <property type="match status" value="1"/>
</dbReference>
<dbReference type="GO" id="GO:0008843">
    <property type="term" value="F:endochitinase activity"/>
    <property type="evidence" value="ECO:0007669"/>
    <property type="project" value="UniProtKB-EC"/>
</dbReference>
<dbReference type="EC" id="3.2.1.14" evidence="1"/>
<sequence>MVTRYTPFIDVSVNADWGDWENYPNGRPNPLYSQNAIEWKTDGLILAFITLAAANNTACWAAQPSMPLNWAKPLADDLNAAGKSVIVSFGGASNPDISYNFSVEALINTYTLVIEDYCAQGLDFDLENGLYNIDSICQALKSIQASYPSVTLSFTLPTLPSGLTEVGIGIVQKAANAGLKFVINGMAMDYYDPNYATQMGKAATDAATRIAQQLAPFYPSLGIAELYPKVGITPMIGLNDDLSMFTLNDAKRVGEFAKKNDISYIGEWSFNRDNPSAYNHVDLTTSSNPAQNSSGQYAQSFLSGLVD</sequence>
<dbReference type="PANTHER" id="PTHR42976:SF1">
    <property type="entry name" value="GH18 DOMAIN-CONTAINING PROTEIN-RELATED"/>
    <property type="match status" value="1"/>
</dbReference>
<organism evidence="1">
    <name type="scientific">Yersinia ruckeri</name>
    <dbReference type="NCBI Taxonomy" id="29486"/>
    <lineage>
        <taxon>Bacteria</taxon>
        <taxon>Pseudomonadati</taxon>
        <taxon>Pseudomonadota</taxon>
        <taxon>Gammaproteobacteria</taxon>
        <taxon>Enterobacterales</taxon>
        <taxon>Yersiniaceae</taxon>
        <taxon>Yersinia</taxon>
    </lineage>
</organism>
<dbReference type="PANTHER" id="PTHR42976">
    <property type="entry name" value="BIFUNCTIONAL CHITINASE/LYSOZYME-RELATED"/>
    <property type="match status" value="1"/>
</dbReference>
<accession>A0A0A8VDL2</accession>
<dbReference type="Proteomes" id="UP000255169">
    <property type="component" value="Unassembled WGS sequence"/>
</dbReference>
<dbReference type="InterPro" id="IPR017853">
    <property type="entry name" value="GH"/>
</dbReference>
<protein>
    <submittedName>
        <fullName evidence="1 2">Chitinase</fullName>
        <ecNumber evidence="1">3.2.1.14</ecNumber>
    </submittedName>
</protein>
<evidence type="ECO:0000313" key="1">
    <source>
        <dbReference type="EMBL" id="CEK27852.1"/>
    </source>
</evidence>
<evidence type="ECO:0000313" key="3">
    <source>
        <dbReference type="Proteomes" id="UP000255169"/>
    </source>
</evidence>
<name>A0A0A8VDL2_YERRU</name>
<proteinExistence type="predicted"/>
<dbReference type="Gene3D" id="3.20.20.80">
    <property type="entry name" value="Glycosidases"/>
    <property type="match status" value="1"/>
</dbReference>
<keyword evidence="1" id="KW-0378">Hydrolase</keyword>
<evidence type="ECO:0000313" key="2">
    <source>
        <dbReference type="EMBL" id="SUP98306.1"/>
    </source>
</evidence>
<dbReference type="RefSeq" id="WP_004721808.1">
    <property type="nucleotide sequence ID" value="NZ_CCYO01000024.1"/>
</dbReference>
<gene>
    <name evidence="2" type="primary">chiA</name>
    <name evidence="1" type="ORF">CSF007_10510</name>
    <name evidence="2" type="ORF">NCTC10476_00055</name>
</gene>
<dbReference type="GeneID" id="66879772"/>
<dbReference type="AlphaFoldDB" id="A0A0A8VDL2"/>
<keyword evidence="1" id="KW-0326">Glycosidase</keyword>
<dbReference type="OrthoDB" id="6018988at2"/>
<reference evidence="2 3" key="2">
    <citation type="submission" date="2018-06" db="EMBL/GenBank/DDBJ databases">
        <authorList>
            <consortium name="Pathogen Informatics"/>
            <person name="Doyle S."/>
        </authorList>
    </citation>
    <scope>NUCLEOTIDE SEQUENCE [LARGE SCALE GENOMIC DNA]</scope>
    <source>
        <strain evidence="2 3">NCTC10476</strain>
    </source>
</reference>
<dbReference type="EMBL" id="LN681231">
    <property type="protein sequence ID" value="CEK27852.1"/>
    <property type="molecule type" value="Genomic_DNA"/>
</dbReference>
<reference evidence="1" key="1">
    <citation type="journal article" date="2015" name="Genome Announc.">
        <title>Complete Genome Sequence of Yersinia ruckeri Strain CSF007-82, Etiologic Agent of Red Mouth Disease in Salmonid Fish.</title>
        <authorList>
            <person name="Nelson M.C."/>
            <person name="LaPatra S.E."/>
            <person name="Welch T.J."/>
            <person name="Graf J."/>
        </authorList>
    </citation>
    <scope>NUCLEOTIDE SEQUENCE</scope>
    <source>
        <strain evidence="1">CSF007-82</strain>
    </source>
</reference>
<keyword evidence="3" id="KW-1185">Reference proteome</keyword>
<dbReference type="InterPro" id="IPR052750">
    <property type="entry name" value="GH18_Chitinase"/>
</dbReference>